<organism evidence="4 5">
    <name type="scientific">Floridaenema fluviatile BLCC-F154</name>
    <dbReference type="NCBI Taxonomy" id="3153640"/>
    <lineage>
        <taxon>Bacteria</taxon>
        <taxon>Bacillati</taxon>
        <taxon>Cyanobacteriota</taxon>
        <taxon>Cyanophyceae</taxon>
        <taxon>Oscillatoriophycideae</taxon>
        <taxon>Aerosakkonematales</taxon>
        <taxon>Aerosakkonemataceae</taxon>
        <taxon>Floridanema</taxon>
        <taxon>Floridanema fluviatile</taxon>
    </lineage>
</organism>
<dbReference type="InterPro" id="IPR010095">
    <property type="entry name" value="Cas12f1-like_TNB"/>
</dbReference>
<evidence type="ECO:0000313" key="5">
    <source>
        <dbReference type="Proteomes" id="UP001576776"/>
    </source>
</evidence>
<gene>
    <name evidence="3" type="ORF">ACE1B6_06015</name>
    <name evidence="4" type="ORF">ACE1B6_22585</name>
</gene>
<proteinExistence type="predicted"/>
<evidence type="ECO:0000313" key="4">
    <source>
        <dbReference type="EMBL" id="MFB2938045.1"/>
    </source>
</evidence>
<feature type="non-terminal residue" evidence="4">
    <location>
        <position position="1"/>
    </location>
</feature>
<sequence length="68" mass="7421">KRTFKCGNCGVEIERDLNASINLENWHPDIDYPLTVSSTGLACGESNQLNGAAIKDSTKQEANISLLR</sequence>
<reference evidence="4 5" key="1">
    <citation type="submission" date="2024-09" db="EMBL/GenBank/DDBJ databases">
        <title>Floridaenema gen nov. (Aerosakkonemataceae, Aerosakkonematales ord. nov., Cyanobacteria) from benthic tropical and subtropical fresh waters, with the description of four new species.</title>
        <authorList>
            <person name="Moretto J.A."/>
            <person name="Berthold D.E."/>
            <person name="Lefler F.W."/>
            <person name="Huang I.-S."/>
            <person name="Laughinghouse H. IV."/>
        </authorList>
    </citation>
    <scope>NUCLEOTIDE SEQUENCE [LARGE SCALE GENOMIC DNA]</scope>
    <source>
        <strain evidence="4 5">BLCC-F154</strain>
    </source>
</reference>
<keyword evidence="5" id="KW-1185">Reference proteome</keyword>
<dbReference type="Pfam" id="PF07282">
    <property type="entry name" value="Cas12f1-like_TNB"/>
    <property type="match status" value="1"/>
</dbReference>
<dbReference type="Proteomes" id="UP001576776">
    <property type="component" value="Unassembled WGS sequence"/>
</dbReference>
<accession>A0ABV4YGT1</accession>
<evidence type="ECO:0000256" key="1">
    <source>
        <dbReference type="ARBA" id="ARBA00023125"/>
    </source>
</evidence>
<evidence type="ECO:0000313" key="3">
    <source>
        <dbReference type="EMBL" id="MFB2934815.1"/>
    </source>
</evidence>
<feature type="domain" description="Cas12f1-like TNB" evidence="2">
    <location>
        <begin position="2"/>
        <end position="23"/>
    </location>
</feature>
<protein>
    <submittedName>
        <fullName evidence="4">Zinc ribbon domain-containing protein</fullName>
    </submittedName>
</protein>
<dbReference type="EMBL" id="JBHFNS010000024">
    <property type="protein sequence ID" value="MFB2934815.1"/>
    <property type="molecule type" value="Genomic_DNA"/>
</dbReference>
<dbReference type="EMBL" id="JBHFNS010000083">
    <property type="protein sequence ID" value="MFB2938045.1"/>
    <property type="molecule type" value="Genomic_DNA"/>
</dbReference>
<name>A0ABV4YGT1_9CYAN</name>
<dbReference type="RefSeq" id="WP_413256341.1">
    <property type="nucleotide sequence ID" value="NZ_JBHFNS010000024.1"/>
</dbReference>
<keyword evidence="1" id="KW-0238">DNA-binding</keyword>
<comment type="caution">
    <text evidence="4">The sequence shown here is derived from an EMBL/GenBank/DDBJ whole genome shotgun (WGS) entry which is preliminary data.</text>
</comment>
<evidence type="ECO:0000259" key="2">
    <source>
        <dbReference type="Pfam" id="PF07282"/>
    </source>
</evidence>